<reference evidence="6 7" key="1">
    <citation type="journal article" date="2015" name="Int. J. Syst. Evol. Microbiol.">
        <title>Methanoculleus sediminis sp. nov., a methanogen from sediments near a submarine mud volcano.</title>
        <authorList>
            <person name="Chen S.C."/>
            <person name="Chen M.F."/>
            <person name="Lai M.C."/>
            <person name="Weng C.Y."/>
            <person name="Wu S.Y."/>
            <person name="Lin S."/>
            <person name="Yang T.F."/>
            <person name="Chen P.C."/>
        </authorList>
    </citation>
    <scope>NUCLEOTIDE SEQUENCE [LARGE SCALE GENOMIC DNA]</scope>
    <source>
        <strain evidence="6 7">S3Fa</strain>
    </source>
</reference>
<comment type="caution">
    <text evidence="6">The sequence shown here is derived from an EMBL/GenBank/DDBJ whole genome shotgun (WGS) entry which is preliminary data.</text>
</comment>
<protein>
    <recommendedName>
        <fullName evidence="2">protein-glutamate methylesterase</fullName>
        <ecNumber evidence="2">3.1.1.61</ecNumber>
    </recommendedName>
</protein>
<dbReference type="PANTHER" id="PTHR42872">
    <property type="entry name" value="PROTEIN-GLUTAMATE METHYLESTERASE/PROTEIN-GLUTAMINE GLUTAMINASE"/>
    <property type="match status" value="1"/>
</dbReference>
<dbReference type="EC" id="3.1.1.61" evidence="2"/>
<dbReference type="GO" id="GO:0000156">
    <property type="term" value="F:phosphorelay response regulator activity"/>
    <property type="evidence" value="ECO:0007669"/>
    <property type="project" value="InterPro"/>
</dbReference>
<accession>A0A0H1R1E6</accession>
<evidence type="ECO:0000256" key="3">
    <source>
        <dbReference type="ARBA" id="ARBA00048267"/>
    </source>
</evidence>
<sequence>MVVIGSSTGGARTLEVVFSQFPLVDAAVILVQHMPHSMNSALCRHIEEISFMDVRVPEDGEEIEHGKIYVAPSDVHLKLVENRKICLFNDEKVQYVRPSIDVAMMSLERRGSDRFAGVILSGMGSDGAEGISHIKSIGGTTFAQALRTCAIHYMPRAAFATGRVDQMLPPEGIRENIIRFAGIL</sequence>
<dbReference type="STRING" id="1550566.SZ63_04975"/>
<dbReference type="Pfam" id="PF01339">
    <property type="entry name" value="CheB_methylest"/>
    <property type="match status" value="1"/>
</dbReference>
<dbReference type="Proteomes" id="UP000035301">
    <property type="component" value="Unassembled WGS sequence"/>
</dbReference>
<dbReference type="SUPFAM" id="SSF52738">
    <property type="entry name" value="Methylesterase CheB, C-terminal domain"/>
    <property type="match status" value="1"/>
</dbReference>
<dbReference type="PATRIC" id="fig|1550566.3.peg.1062"/>
<dbReference type="AlphaFoldDB" id="A0A0H1R1E6"/>
<evidence type="ECO:0000313" key="6">
    <source>
        <dbReference type="EMBL" id="KLK88854.1"/>
    </source>
</evidence>
<dbReference type="InterPro" id="IPR000673">
    <property type="entry name" value="Sig_transdc_resp-reg_Me-estase"/>
</dbReference>
<dbReference type="PANTHER" id="PTHR42872:SF3">
    <property type="entry name" value="PROTEIN-GLUTAMATE METHYLESTERASE_PROTEIN-GLUTAMINE GLUTAMINASE 1"/>
    <property type="match status" value="1"/>
</dbReference>
<dbReference type="EMBL" id="JXOJ01000002">
    <property type="protein sequence ID" value="KLK88854.1"/>
    <property type="molecule type" value="Genomic_DNA"/>
</dbReference>
<comment type="catalytic activity">
    <reaction evidence="3">
        <text>[protein]-L-glutamate 5-O-methyl ester + H2O = L-glutamyl-[protein] + methanol + H(+)</text>
        <dbReference type="Rhea" id="RHEA:23236"/>
        <dbReference type="Rhea" id="RHEA-COMP:10208"/>
        <dbReference type="Rhea" id="RHEA-COMP:10311"/>
        <dbReference type="ChEBI" id="CHEBI:15377"/>
        <dbReference type="ChEBI" id="CHEBI:15378"/>
        <dbReference type="ChEBI" id="CHEBI:17790"/>
        <dbReference type="ChEBI" id="CHEBI:29973"/>
        <dbReference type="ChEBI" id="CHEBI:82795"/>
        <dbReference type="EC" id="3.1.1.61"/>
    </reaction>
</comment>
<feature type="active site" evidence="4">
    <location>
        <position position="33"/>
    </location>
</feature>
<evidence type="ECO:0000256" key="4">
    <source>
        <dbReference type="PROSITE-ProRule" id="PRU00050"/>
    </source>
</evidence>
<organism evidence="6 7">
    <name type="scientific">Methanoculleus sediminis</name>
    <dbReference type="NCBI Taxonomy" id="1550566"/>
    <lineage>
        <taxon>Archaea</taxon>
        <taxon>Methanobacteriati</taxon>
        <taxon>Methanobacteriota</taxon>
        <taxon>Stenosarchaea group</taxon>
        <taxon>Methanomicrobia</taxon>
        <taxon>Methanomicrobiales</taxon>
        <taxon>Methanomicrobiaceae</taxon>
        <taxon>Methanoculleus</taxon>
    </lineage>
</organism>
<evidence type="ECO:0000256" key="1">
    <source>
        <dbReference type="ARBA" id="ARBA00022801"/>
    </source>
</evidence>
<keyword evidence="4" id="KW-0145">Chemotaxis</keyword>
<name>A0A0H1R1E6_9EURY</name>
<dbReference type="GO" id="GO:0005737">
    <property type="term" value="C:cytoplasm"/>
    <property type="evidence" value="ECO:0007669"/>
    <property type="project" value="InterPro"/>
</dbReference>
<feature type="active site" evidence="4">
    <location>
        <position position="126"/>
    </location>
</feature>
<feature type="active site" evidence="4">
    <location>
        <position position="7"/>
    </location>
</feature>
<dbReference type="CDD" id="cd16432">
    <property type="entry name" value="CheB_Rec"/>
    <property type="match status" value="1"/>
</dbReference>
<dbReference type="InterPro" id="IPR035909">
    <property type="entry name" value="CheB_C"/>
</dbReference>
<proteinExistence type="predicted"/>
<keyword evidence="7" id="KW-1185">Reference proteome</keyword>
<dbReference type="Gene3D" id="3.40.50.180">
    <property type="entry name" value="Methylesterase CheB, C-terminal domain"/>
    <property type="match status" value="1"/>
</dbReference>
<evidence type="ECO:0000313" key="7">
    <source>
        <dbReference type="Proteomes" id="UP000035301"/>
    </source>
</evidence>
<evidence type="ECO:0000256" key="2">
    <source>
        <dbReference type="ARBA" id="ARBA00039140"/>
    </source>
</evidence>
<gene>
    <name evidence="6" type="ORF">SZ63_04975</name>
</gene>
<feature type="domain" description="CheB-type methylesterase" evidence="5">
    <location>
        <begin position="1"/>
        <end position="178"/>
    </location>
</feature>
<keyword evidence="1 4" id="KW-0378">Hydrolase</keyword>
<dbReference type="GO" id="GO:0006935">
    <property type="term" value="P:chemotaxis"/>
    <property type="evidence" value="ECO:0007669"/>
    <property type="project" value="UniProtKB-UniRule"/>
</dbReference>
<dbReference type="GO" id="GO:0008984">
    <property type="term" value="F:protein-glutamate methylesterase activity"/>
    <property type="evidence" value="ECO:0007669"/>
    <property type="project" value="UniProtKB-EC"/>
</dbReference>
<evidence type="ECO:0000259" key="5">
    <source>
        <dbReference type="PROSITE" id="PS50122"/>
    </source>
</evidence>
<dbReference type="PROSITE" id="PS50122">
    <property type="entry name" value="CHEB"/>
    <property type="match status" value="1"/>
</dbReference>